<sequence>MKWFLGLIVAIGLIVAGGYFLYSSYYSTEDYYVKITTDPKVDKEKDSDGYTYVFYSYGVTGYDKNGEPKQLNLSSQDKMQKDQYYIIHWEDRRGIVSGKQKISEKEIDNDILEKLNKK</sequence>
<organism evidence="1 2">
    <name type="scientific">Bacillus swezeyi</name>
    <dbReference type="NCBI Taxonomy" id="1925020"/>
    <lineage>
        <taxon>Bacteria</taxon>
        <taxon>Bacillati</taxon>
        <taxon>Bacillota</taxon>
        <taxon>Bacilli</taxon>
        <taxon>Bacillales</taxon>
        <taxon>Bacillaceae</taxon>
        <taxon>Bacillus</taxon>
    </lineage>
</organism>
<dbReference type="EMBL" id="QSND01000002">
    <property type="protein sequence ID" value="KAA6452052.1"/>
    <property type="molecule type" value="Genomic_DNA"/>
</dbReference>
<accession>A0A5M8S1R1</accession>
<dbReference type="InterPro" id="IPR006542">
    <property type="entry name" value="DUF1093"/>
</dbReference>
<dbReference type="AlphaFoldDB" id="A0A5M8S1R1"/>
<proteinExistence type="predicted"/>
<reference evidence="1 2" key="1">
    <citation type="submission" date="2018-08" db="EMBL/GenBank/DDBJ databases">
        <title>Bacillus phenotypic plasticity.</title>
        <authorList>
            <person name="Hurtado E."/>
        </authorList>
    </citation>
    <scope>NUCLEOTIDE SEQUENCE [LARGE SCALE GENOMIC DNA]</scope>
    <source>
        <strain evidence="1 2">427</strain>
    </source>
</reference>
<dbReference type="Pfam" id="PF06486">
    <property type="entry name" value="DUF1093"/>
    <property type="match status" value="1"/>
</dbReference>
<dbReference type="PANTHER" id="PTHR36433:SF2">
    <property type="entry name" value="YXEA FAMILY PROTEIN"/>
    <property type="match status" value="1"/>
</dbReference>
<dbReference type="RefSeq" id="WP_148957876.1">
    <property type="nucleotide sequence ID" value="NZ_QSND01000002.1"/>
</dbReference>
<gene>
    <name evidence="1" type="ORF">DX927_15270</name>
</gene>
<evidence type="ECO:0000313" key="1">
    <source>
        <dbReference type="EMBL" id="KAA6452052.1"/>
    </source>
</evidence>
<dbReference type="InterPro" id="IPR036166">
    <property type="entry name" value="YxeA-like_sf"/>
</dbReference>
<evidence type="ECO:0000313" key="2">
    <source>
        <dbReference type="Proteomes" id="UP000324326"/>
    </source>
</evidence>
<name>A0A5M8S1R1_9BACI</name>
<dbReference type="Gene3D" id="2.40.50.480">
    <property type="match status" value="1"/>
</dbReference>
<dbReference type="Proteomes" id="UP000324326">
    <property type="component" value="Unassembled WGS sequence"/>
</dbReference>
<dbReference type="NCBIfam" id="TIGR01655">
    <property type="entry name" value="yxeA_fam"/>
    <property type="match status" value="1"/>
</dbReference>
<dbReference type="PANTHER" id="PTHR36433">
    <property type="entry name" value="HYPOTHETICAL CYTOSOLIC PROTEIN"/>
    <property type="match status" value="1"/>
</dbReference>
<dbReference type="SUPFAM" id="SSF159121">
    <property type="entry name" value="BC4932-like"/>
    <property type="match status" value="1"/>
</dbReference>
<comment type="caution">
    <text evidence="1">The sequence shown here is derived from an EMBL/GenBank/DDBJ whole genome shotgun (WGS) entry which is preliminary data.</text>
</comment>
<protein>
    <submittedName>
        <fullName evidence="1">YxeA family protein</fullName>
    </submittedName>
</protein>